<protein>
    <recommendedName>
        <fullName evidence="4">No apical meristem-associated C-terminal domain-containing protein</fullName>
    </recommendedName>
</protein>
<evidence type="ECO:0000313" key="3">
    <source>
        <dbReference type="Proteomes" id="UP001341281"/>
    </source>
</evidence>
<evidence type="ECO:0008006" key="4">
    <source>
        <dbReference type="Google" id="ProtNLM"/>
    </source>
</evidence>
<evidence type="ECO:0000313" key="2">
    <source>
        <dbReference type="EMBL" id="WVZ68126.1"/>
    </source>
</evidence>
<accession>A0AAQ3WNI2</accession>
<dbReference type="PANTHER" id="PTHR45125">
    <property type="entry name" value="F21J9.4-RELATED"/>
    <property type="match status" value="1"/>
</dbReference>
<evidence type="ECO:0000256" key="1">
    <source>
        <dbReference type="SAM" id="MobiDB-lite"/>
    </source>
</evidence>
<feature type="region of interest" description="Disordered" evidence="1">
    <location>
        <begin position="55"/>
        <end position="125"/>
    </location>
</feature>
<feature type="compositionally biased region" description="Polar residues" evidence="1">
    <location>
        <begin position="67"/>
        <end position="86"/>
    </location>
</feature>
<dbReference type="AlphaFoldDB" id="A0AAQ3WNI2"/>
<reference evidence="2 3" key="1">
    <citation type="submission" date="2024-02" db="EMBL/GenBank/DDBJ databases">
        <title>High-quality chromosome-scale genome assembly of Pensacola bahiagrass (Paspalum notatum Flugge var. saurae).</title>
        <authorList>
            <person name="Vega J.M."/>
            <person name="Podio M."/>
            <person name="Orjuela J."/>
            <person name="Siena L.A."/>
            <person name="Pessino S.C."/>
            <person name="Combes M.C."/>
            <person name="Mariac C."/>
            <person name="Albertini E."/>
            <person name="Pupilli F."/>
            <person name="Ortiz J.P.A."/>
            <person name="Leblanc O."/>
        </authorList>
    </citation>
    <scope>NUCLEOTIDE SEQUENCE [LARGE SCALE GENOMIC DNA]</scope>
    <source>
        <strain evidence="2">R1</strain>
        <tissue evidence="2">Leaf</tissue>
    </source>
</reference>
<proteinExistence type="predicted"/>
<name>A0AAQ3WNI2_PASNO</name>
<dbReference type="Proteomes" id="UP001341281">
    <property type="component" value="Chromosome 04"/>
</dbReference>
<feature type="region of interest" description="Disordered" evidence="1">
    <location>
        <begin position="251"/>
        <end position="282"/>
    </location>
</feature>
<gene>
    <name evidence="2" type="ORF">U9M48_017107</name>
</gene>
<sequence length="282" mass="31653">MDHFWENNTGAIDLNEDSQSQEFGGFGFNNDSVPLRSLLNMNNCSVPNTSFHPTMPCSSPIDLEAESSPSPHLQQTSDSVTPSSFHTEYPTPASMIPRQSRPPCSSKAKGKKKTPETSEGLSHRTSNYTVEEDLCLISAWLNVSRDPIVGTNQSHDAYWERIYGYYLEHKPASSQRNKKSLNRRPPTMSANRVTMAKSIAIFDSENPKGKWSYTHCWEALRNTKKWEDFKSEKASQKLKGLNLNTALEEEVAPGDIPRPMGRGCDAPASQVHNHTSYMKHHP</sequence>
<dbReference type="EMBL" id="CP144748">
    <property type="protein sequence ID" value="WVZ68126.1"/>
    <property type="molecule type" value="Genomic_DNA"/>
</dbReference>
<organism evidence="2 3">
    <name type="scientific">Paspalum notatum var. saurae</name>
    <dbReference type="NCBI Taxonomy" id="547442"/>
    <lineage>
        <taxon>Eukaryota</taxon>
        <taxon>Viridiplantae</taxon>
        <taxon>Streptophyta</taxon>
        <taxon>Embryophyta</taxon>
        <taxon>Tracheophyta</taxon>
        <taxon>Spermatophyta</taxon>
        <taxon>Magnoliopsida</taxon>
        <taxon>Liliopsida</taxon>
        <taxon>Poales</taxon>
        <taxon>Poaceae</taxon>
        <taxon>PACMAD clade</taxon>
        <taxon>Panicoideae</taxon>
        <taxon>Andropogonodae</taxon>
        <taxon>Paspaleae</taxon>
        <taxon>Paspalinae</taxon>
        <taxon>Paspalum</taxon>
    </lineage>
</organism>
<dbReference type="PANTHER" id="PTHR45125:SF3">
    <property type="entry name" value="NO-APICAL-MERISTEM-ASSOCIATED CARBOXY-TERMINAL DOMAIN PROTEIN"/>
    <property type="match status" value="1"/>
</dbReference>
<keyword evidence="3" id="KW-1185">Reference proteome</keyword>